<dbReference type="SMART" id="SM00331">
    <property type="entry name" value="PP2C_SIG"/>
    <property type="match status" value="1"/>
</dbReference>
<dbReference type="Pfam" id="PF00481">
    <property type="entry name" value="PP2C"/>
    <property type="match status" value="1"/>
</dbReference>
<feature type="domain" description="PPM-type phosphatase" evidence="6">
    <location>
        <begin position="356"/>
        <end position="610"/>
    </location>
</feature>
<protein>
    <recommendedName>
        <fullName evidence="9">Protein-serine/threonine phosphatase</fullName>
    </recommendedName>
</protein>
<dbReference type="PROSITE" id="PS00108">
    <property type="entry name" value="PROTEIN_KINASE_ST"/>
    <property type="match status" value="1"/>
</dbReference>
<organism evidence="7 8">
    <name type="scientific">Prymnesium parvum</name>
    <name type="common">Toxic golden alga</name>
    <dbReference type="NCBI Taxonomy" id="97485"/>
    <lineage>
        <taxon>Eukaryota</taxon>
        <taxon>Haptista</taxon>
        <taxon>Haptophyta</taxon>
        <taxon>Prymnesiophyceae</taxon>
        <taxon>Prymnesiales</taxon>
        <taxon>Prymnesiaceae</taxon>
        <taxon>Prymnesium</taxon>
    </lineage>
</organism>
<dbReference type="InterPro" id="IPR001932">
    <property type="entry name" value="PPM-type_phosphatase-like_dom"/>
</dbReference>
<dbReference type="PROSITE" id="PS51746">
    <property type="entry name" value="PPM_2"/>
    <property type="match status" value="1"/>
</dbReference>
<evidence type="ECO:0008006" key="9">
    <source>
        <dbReference type="Google" id="ProtNLM"/>
    </source>
</evidence>
<dbReference type="EMBL" id="JBGBPQ010000004">
    <property type="protein sequence ID" value="KAL1525739.1"/>
    <property type="molecule type" value="Genomic_DNA"/>
</dbReference>
<evidence type="ECO:0000256" key="4">
    <source>
        <dbReference type="ARBA" id="ARBA00022840"/>
    </source>
</evidence>
<feature type="domain" description="Protein kinase" evidence="5">
    <location>
        <begin position="1"/>
        <end position="297"/>
    </location>
</feature>
<evidence type="ECO:0000256" key="3">
    <source>
        <dbReference type="ARBA" id="ARBA00022777"/>
    </source>
</evidence>
<keyword evidence="4" id="KW-0067">ATP-binding</keyword>
<dbReference type="InterPro" id="IPR011009">
    <property type="entry name" value="Kinase-like_dom_sf"/>
</dbReference>
<sequence length="617" mass="66214">MLGEGLLATCILQRLHESPSSQVYTTTLINDETHIVVVKRTKITGPNDMKRFDKEIELLRACNHPAIIQPIDVVRKPPTYAIVLPFMANGTLFSLLHASGKTMKLDTKVGIAVDIAAAVVHLHERGILHRDIKSDNILVHADGSCVLADLNAAEWMQCVTADITMVSRPTGGFFKQFVVGTLPYMAPELLLAGGAGALYTPSCDIYSFGITLCEMISQIVPYADALTEKMQLHTILEARYNNDALTAAITADGLRPSLPPLSDHALEPLFGLIRSCWHHDPAERPSGCAVAAELSKLTSTMQSPGGPRELWEDVAMPTPAIARSTGILLEDALVPGQEVLAKLSVSLQLTTCTTLRVGVDATAGRRGADRMEDAHVLLTQTGICLSAVFDGHGGAECAKYASARLPTALANSWPVGPGGERDLELANAALHNSFLALHNGFVGSELADDSGCTALAVLCLPGKVIVANAGDCQCWLWRNGKEMVPLNSEHTAANSAERARVEATGAVVKPAQDGKLRVQGIIQVTRCLGDRRLRGYGLLSEPEMTEHGIEPSDDAIVMASDGLWDVLSPQRVDYFMRNTAKSPDMIAKRLIIEALDAGSDDNVTVAVIFLRDLSLMA</sequence>
<accession>A0AB34JVK6</accession>
<evidence type="ECO:0000256" key="2">
    <source>
        <dbReference type="ARBA" id="ARBA00022741"/>
    </source>
</evidence>
<dbReference type="SUPFAM" id="SSF56112">
    <property type="entry name" value="Protein kinase-like (PK-like)"/>
    <property type="match status" value="1"/>
</dbReference>
<dbReference type="GO" id="GO:0005524">
    <property type="term" value="F:ATP binding"/>
    <property type="evidence" value="ECO:0007669"/>
    <property type="project" value="UniProtKB-KW"/>
</dbReference>
<dbReference type="Pfam" id="PF00069">
    <property type="entry name" value="Pkinase"/>
    <property type="match status" value="1"/>
</dbReference>
<dbReference type="Proteomes" id="UP001515480">
    <property type="component" value="Unassembled WGS sequence"/>
</dbReference>
<evidence type="ECO:0000313" key="8">
    <source>
        <dbReference type="Proteomes" id="UP001515480"/>
    </source>
</evidence>
<dbReference type="CDD" id="cd00143">
    <property type="entry name" value="PP2Cc"/>
    <property type="match status" value="1"/>
</dbReference>
<keyword evidence="3" id="KW-0418">Kinase</keyword>
<evidence type="ECO:0000256" key="1">
    <source>
        <dbReference type="ARBA" id="ARBA00022679"/>
    </source>
</evidence>
<dbReference type="GO" id="GO:0004674">
    <property type="term" value="F:protein serine/threonine kinase activity"/>
    <property type="evidence" value="ECO:0007669"/>
    <property type="project" value="TreeGrafter"/>
</dbReference>
<reference evidence="7 8" key="1">
    <citation type="journal article" date="2024" name="Science">
        <title>Giant polyketide synthase enzymes in the biosynthesis of giant marine polyether toxins.</title>
        <authorList>
            <person name="Fallon T.R."/>
            <person name="Shende V.V."/>
            <person name="Wierzbicki I.H."/>
            <person name="Pendleton A.L."/>
            <person name="Watervoot N.F."/>
            <person name="Auber R.P."/>
            <person name="Gonzalez D.J."/>
            <person name="Wisecaver J.H."/>
            <person name="Moore B.S."/>
        </authorList>
    </citation>
    <scope>NUCLEOTIDE SEQUENCE [LARGE SCALE GENOMIC DNA]</scope>
    <source>
        <strain evidence="7 8">12B1</strain>
    </source>
</reference>
<dbReference type="SMART" id="SM00220">
    <property type="entry name" value="S_TKc"/>
    <property type="match status" value="1"/>
</dbReference>
<dbReference type="Gene3D" id="3.60.40.10">
    <property type="entry name" value="PPM-type phosphatase domain"/>
    <property type="match status" value="1"/>
</dbReference>
<dbReference type="PROSITE" id="PS50011">
    <property type="entry name" value="PROTEIN_KINASE_DOM"/>
    <property type="match status" value="1"/>
</dbReference>
<evidence type="ECO:0000259" key="5">
    <source>
        <dbReference type="PROSITE" id="PS50011"/>
    </source>
</evidence>
<comment type="caution">
    <text evidence="7">The sequence shown here is derived from an EMBL/GenBank/DDBJ whole genome shotgun (WGS) entry which is preliminary data.</text>
</comment>
<evidence type="ECO:0000313" key="7">
    <source>
        <dbReference type="EMBL" id="KAL1525739.1"/>
    </source>
</evidence>
<dbReference type="InterPro" id="IPR051681">
    <property type="entry name" value="Ser/Thr_Kinases-Pseudokinases"/>
</dbReference>
<dbReference type="PANTHER" id="PTHR44329">
    <property type="entry name" value="SERINE/THREONINE-PROTEIN KINASE TNNI3K-RELATED"/>
    <property type="match status" value="1"/>
</dbReference>
<dbReference type="PANTHER" id="PTHR44329:SF288">
    <property type="entry name" value="MITOGEN-ACTIVATED PROTEIN KINASE KINASE KINASE 20"/>
    <property type="match status" value="1"/>
</dbReference>
<name>A0AB34JVK6_PRYPA</name>
<dbReference type="SUPFAM" id="SSF81606">
    <property type="entry name" value="PP2C-like"/>
    <property type="match status" value="1"/>
</dbReference>
<proteinExistence type="predicted"/>
<dbReference type="InterPro" id="IPR000719">
    <property type="entry name" value="Prot_kinase_dom"/>
</dbReference>
<dbReference type="SMART" id="SM00332">
    <property type="entry name" value="PP2Cc"/>
    <property type="match status" value="1"/>
</dbReference>
<keyword evidence="1" id="KW-0808">Transferase</keyword>
<evidence type="ECO:0000259" key="6">
    <source>
        <dbReference type="PROSITE" id="PS51746"/>
    </source>
</evidence>
<dbReference type="InterPro" id="IPR008271">
    <property type="entry name" value="Ser/Thr_kinase_AS"/>
</dbReference>
<keyword evidence="2" id="KW-0547">Nucleotide-binding</keyword>
<dbReference type="Gene3D" id="1.10.510.10">
    <property type="entry name" value="Transferase(Phosphotransferase) domain 1"/>
    <property type="match status" value="1"/>
</dbReference>
<gene>
    <name evidence="7" type="ORF">AB1Y20_020583</name>
</gene>
<dbReference type="InterPro" id="IPR036457">
    <property type="entry name" value="PPM-type-like_dom_sf"/>
</dbReference>
<keyword evidence="8" id="KW-1185">Reference proteome</keyword>
<dbReference type="AlphaFoldDB" id="A0AB34JVK6"/>